<dbReference type="EMBL" id="CP017101">
    <property type="protein sequence ID" value="APO69291.1"/>
    <property type="molecule type" value="Genomic_DNA"/>
</dbReference>
<dbReference type="STRING" id="56730.IE4872_CH03700"/>
<name>A0A1L5NN12_9HYPH</name>
<sequence length="64" mass="7061">MSARRPFSLTCAVEYGLKASQTDNRRMNWAECPYPAGFLIQRSAFFPPNVAFAGKPSGIYLTGT</sequence>
<gene>
    <name evidence="1" type="ORF">IE4872_CH03700</name>
</gene>
<evidence type="ECO:0000313" key="1">
    <source>
        <dbReference type="EMBL" id="APO69291.1"/>
    </source>
</evidence>
<dbReference type="Proteomes" id="UP000184749">
    <property type="component" value="Chromosome"/>
</dbReference>
<proteinExistence type="predicted"/>
<evidence type="ECO:0000313" key="2">
    <source>
        <dbReference type="Proteomes" id="UP000184749"/>
    </source>
</evidence>
<protein>
    <submittedName>
        <fullName evidence="1">Uncharacterized protein</fullName>
    </submittedName>
</protein>
<dbReference type="AlphaFoldDB" id="A0A1L5NN12"/>
<reference evidence="1 2" key="1">
    <citation type="submission" date="2016-09" db="EMBL/GenBank/DDBJ databases">
        <title>The complete genome sequences of Rhizobium gallicum, symbiovars gallicum and phaseoli, symbionts associated to common bean (Phaseolus vulgaris).</title>
        <authorList>
            <person name="Bustos P."/>
            <person name="Santamaria R.I."/>
            <person name="Perez-Carrascal O.M."/>
            <person name="Juarez S."/>
            <person name="Lozano L."/>
            <person name="Martinez-Flores I."/>
            <person name="Martinez-Romero E."/>
            <person name="Cevallos M."/>
            <person name="Romero D."/>
            <person name="Davila G."/>
            <person name="Gonzalez V."/>
        </authorList>
    </citation>
    <scope>NUCLEOTIDE SEQUENCE [LARGE SCALE GENOMIC DNA]</scope>
    <source>
        <strain evidence="1 2">IE4872</strain>
    </source>
</reference>
<organism evidence="1 2">
    <name type="scientific">Rhizobium gallicum</name>
    <dbReference type="NCBI Taxonomy" id="56730"/>
    <lineage>
        <taxon>Bacteria</taxon>
        <taxon>Pseudomonadati</taxon>
        <taxon>Pseudomonadota</taxon>
        <taxon>Alphaproteobacteria</taxon>
        <taxon>Hyphomicrobiales</taxon>
        <taxon>Rhizobiaceae</taxon>
        <taxon>Rhizobium/Agrobacterium group</taxon>
        <taxon>Rhizobium</taxon>
    </lineage>
</organism>
<accession>A0A1L5NN12</accession>